<evidence type="ECO:0000313" key="2">
    <source>
        <dbReference type="EMBL" id="KDR52540.1"/>
    </source>
</evidence>
<comment type="caution">
    <text evidence="2">The sequence shown here is derived from an EMBL/GenBank/DDBJ whole genome shotgun (WGS) entry which is preliminary data.</text>
</comment>
<keyword evidence="3" id="KW-1185">Reference proteome</keyword>
<feature type="compositionally biased region" description="Gly residues" evidence="1">
    <location>
        <begin position="44"/>
        <end position="58"/>
    </location>
</feature>
<gene>
    <name evidence="2" type="ORF">HMPREF1991_01382</name>
</gene>
<feature type="region of interest" description="Disordered" evidence="1">
    <location>
        <begin position="43"/>
        <end position="64"/>
    </location>
</feature>
<evidence type="ECO:0000256" key="1">
    <source>
        <dbReference type="SAM" id="MobiDB-lite"/>
    </source>
</evidence>
<accession>A0A069QIB8</accession>
<dbReference type="HOGENOM" id="CLU_2619073_0_0_10"/>
<proteinExistence type="predicted"/>
<name>A0A069QIB8_HOYLO</name>
<dbReference type="Proteomes" id="UP000027442">
    <property type="component" value="Unassembled WGS sequence"/>
</dbReference>
<dbReference type="EMBL" id="JNGW01000060">
    <property type="protein sequence ID" value="KDR52540.1"/>
    <property type="molecule type" value="Genomic_DNA"/>
</dbReference>
<reference evidence="2 3" key="1">
    <citation type="submission" date="2013-08" db="EMBL/GenBank/DDBJ databases">
        <authorList>
            <person name="Weinstock G."/>
            <person name="Sodergren E."/>
            <person name="Wylie T."/>
            <person name="Fulton L."/>
            <person name="Fulton R."/>
            <person name="Fronick C."/>
            <person name="O'Laughlin M."/>
            <person name="Godfrey J."/>
            <person name="Miner T."/>
            <person name="Herter B."/>
            <person name="Appelbaum E."/>
            <person name="Cordes M."/>
            <person name="Lek S."/>
            <person name="Wollam A."/>
            <person name="Pepin K.H."/>
            <person name="Palsikar V.B."/>
            <person name="Mitreva M."/>
            <person name="Wilson R.K."/>
        </authorList>
    </citation>
    <scope>NUCLEOTIDE SEQUENCE [LARGE SCALE GENOMIC DNA]</scope>
    <source>
        <strain evidence="2 3">ATCC 15930</strain>
    </source>
</reference>
<organism evidence="2 3">
    <name type="scientific">Hoylesella loescheii DSM 19665 = JCM 12249 = ATCC 15930</name>
    <dbReference type="NCBI Taxonomy" id="1122985"/>
    <lineage>
        <taxon>Bacteria</taxon>
        <taxon>Pseudomonadati</taxon>
        <taxon>Bacteroidota</taxon>
        <taxon>Bacteroidia</taxon>
        <taxon>Bacteroidales</taxon>
        <taxon>Prevotellaceae</taxon>
        <taxon>Hoylesella</taxon>
    </lineage>
</organism>
<dbReference type="AlphaFoldDB" id="A0A069QIB8"/>
<protein>
    <submittedName>
        <fullName evidence="2">Uncharacterized protein</fullName>
    </submittedName>
</protein>
<evidence type="ECO:0000313" key="3">
    <source>
        <dbReference type="Proteomes" id="UP000027442"/>
    </source>
</evidence>
<dbReference type="PATRIC" id="fig|1122985.7.peg.1439"/>
<sequence length="78" mass="8354">MTNLGRMIMEKKHYIGPKVEVVMVLFEGHLCANTNEKGEYNIGGDTGGIHEGGPGVAGSKGNELNLDWDESLSMECGS</sequence>